<sequence>MVKLLLEVAPDAGISRRDLGAEPLPHTVADYAAALLTPATLAAPPEGILDLSEALIREIEAAGVIVIGTPMFDFRISLDSQGVDRSNPLRVGRTMKSTPAAKVECCGIVRYSSVSLPVASLPVTEPTSPIF</sequence>
<dbReference type="Gene3D" id="3.40.50.360">
    <property type="match status" value="1"/>
</dbReference>
<gene>
    <name evidence="1" type="ORF">RFN29_24625</name>
</gene>
<proteinExistence type="predicted"/>
<evidence type="ECO:0000313" key="1">
    <source>
        <dbReference type="EMBL" id="MDX8494756.1"/>
    </source>
</evidence>
<dbReference type="RefSeq" id="WP_320228614.1">
    <property type="nucleotide sequence ID" value="NZ_JAVIJC010000030.1"/>
</dbReference>
<accession>A0ABU4Z6A8</accession>
<reference evidence="1 2" key="1">
    <citation type="submission" date="2023-08" db="EMBL/GenBank/DDBJ databases">
        <title>Implementing the SeqCode for naming new Mesorhizobium species isolated from Vachellia karroo root nodules.</title>
        <authorList>
            <person name="Van Lill M."/>
        </authorList>
    </citation>
    <scope>NUCLEOTIDE SEQUENCE [LARGE SCALE GENOMIC DNA]</scope>
    <source>
        <strain evidence="1 2">VK22B</strain>
    </source>
</reference>
<evidence type="ECO:0000313" key="2">
    <source>
        <dbReference type="Proteomes" id="UP001271249"/>
    </source>
</evidence>
<comment type="caution">
    <text evidence="1">The sequence shown here is derived from an EMBL/GenBank/DDBJ whole genome shotgun (WGS) entry which is preliminary data.</text>
</comment>
<dbReference type="Proteomes" id="UP001271249">
    <property type="component" value="Unassembled WGS sequence"/>
</dbReference>
<keyword evidence="2" id="KW-1185">Reference proteome</keyword>
<dbReference type="SUPFAM" id="SSF52218">
    <property type="entry name" value="Flavoproteins"/>
    <property type="match status" value="1"/>
</dbReference>
<dbReference type="InterPro" id="IPR029039">
    <property type="entry name" value="Flavoprotein-like_sf"/>
</dbReference>
<name>A0ABU4Z6A8_9HYPH</name>
<protein>
    <submittedName>
        <fullName evidence="1">Uncharacterized protein</fullName>
    </submittedName>
</protein>
<dbReference type="EMBL" id="JAVIJC010000030">
    <property type="protein sequence ID" value="MDX8494756.1"/>
    <property type="molecule type" value="Genomic_DNA"/>
</dbReference>
<organism evidence="1 2">
    <name type="scientific">Mesorhizobium captivum</name>
    <dbReference type="NCBI Taxonomy" id="3072319"/>
    <lineage>
        <taxon>Bacteria</taxon>
        <taxon>Pseudomonadati</taxon>
        <taxon>Pseudomonadota</taxon>
        <taxon>Alphaproteobacteria</taxon>
        <taxon>Hyphomicrobiales</taxon>
        <taxon>Phyllobacteriaceae</taxon>
        <taxon>Mesorhizobium</taxon>
    </lineage>
</organism>